<keyword evidence="1" id="KW-0812">Transmembrane</keyword>
<keyword evidence="1" id="KW-0472">Membrane</keyword>
<evidence type="ECO:0000259" key="2">
    <source>
        <dbReference type="Pfam" id="PF22570"/>
    </source>
</evidence>
<dbReference type="RefSeq" id="WP_258858460.1">
    <property type="nucleotide sequence ID" value="NZ_JANUGV010000010.1"/>
</dbReference>
<feature type="transmembrane region" description="Helical" evidence="1">
    <location>
        <begin position="93"/>
        <end position="114"/>
    </location>
</feature>
<organism evidence="3 4">
    <name type="scientific">Massilia solisilvae</name>
    <dbReference type="NCBI Taxonomy" id="1811225"/>
    <lineage>
        <taxon>Bacteria</taxon>
        <taxon>Pseudomonadati</taxon>
        <taxon>Pseudomonadota</taxon>
        <taxon>Betaproteobacteria</taxon>
        <taxon>Burkholderiales</taxon>
        <taxon>Oxalobacteraceae</taxon>
        <taxon>Telluria group</taxon>
        <taxon>Massilia</taxon>
    </lineage>
</organism>
<dbReference type="InterPro" id="IPR054331">
    <property type="entry name" value="LiaF_TM"/>
</dbReference>
<feature type="domain" description="LiaF transmembrane" evidence="2">
    <location>
        <begin position="14"/>
        <end position="108"/>
    </location>
</feature>
<evidence type="ECO:0000313" key="3">
    <source>
        <dbReference type="EMBL" id="MCS0610928.1"/>
    </source>
</evidence>
<keyword evidence="1" id="KW-1133">Transmembrane helix</keyword>
<dbReference type="Pfam" id="PF22570">
    <property type="entry name" value="LiaF-TM"/>
    <property type="match status" value="1"/>
</dbReference>
<dbReference type="Proteomes" id="UP001205861">
    <property type="component" value="Unassembled WGS sequence"/>
</dbReference>
<accession>A0ABT2BQY9</accession>
<evidence type="ECO:0000256" key="1">
    <source>
        <dbReference type="SAM" id="Phobius"/>
    </source>
</evidence>
<feature type="transmembrane region" description="Helical" evidence="1">
    <location>
        <begin position="40"/>
        <end position="57"/>
    </location>
</feature>
<name>A0ABT2BQY9_9BURK</name>
<evidence type="ECO:0000313" key="4">
    <source>
        <dbReference type="Proteomes" id="UP001205861"/>
    </source>
</evidence>
<sequence length="124" mass="14489">MRSNDSYRWRRQMLWGLLLVVLGIALFLDQMGMFDITRLWHYWPLILVVVGLNRMIGFPSARDFTGGLWMTCIGLWLFAVFEGDYGLTIYNSWPIFIIISGVAMVLEPVVARRLQSRESDNEKR</sequence>
<gene>
    <name evidence="3" type="ORF">NX773_22455</name>
</gene>
<feature type="transmembrane region" description="Helical" evidence="1">
    <location>
        <begin position="64"/>
        <end position="81"/>
    </location>
</feature>
<comment type="caution">
    <text evidence="3">The sequence shown here is derived from an EMBL/GenBank/DDBJ whole genome shotgun (WGS) entry which is preliminary data.</text>
</comment>
<feature type="transmembrane region" description="Helical" evidence="1">
    <location>
        <begin position="12"/>
        <end position="28"/>
    </location>
</feature>
<keyword evidence="4" id="KW-1185">Reference proteome</keyword>
<protein>
    <submittedName>
        <fullName evidence="3">DUF5668 domain-containing protein</fullName>
    </submittedName>
</protein>
<reference evidence="3 4" key="1">
    <citation type="submission" date="2022-08" db="EMBL/GenBank/DDBJ databases">
        <title>Reclassification of Massilia species as members of the genera Telluria, Duganella, Pseudoduganella, Mokoshia gen. nov. and Zemynaea gen. nov. using orthogonal and non-orthogonal genome-based approaches.</title>
        <authorList>
            <person name="Bowman J.P."/>
        </authorList>
    </citation>
    <scope>NUCLEOTIDE SEQUENCE [LARGE SCALE GENOMIC DNA]</scope>
    <source>
        <strain evidence="3 4">JCM 31607</strain>
    </source>
</reference>
<proteinExistence type="predicted"/>
<dbReference type="EMBL" id="JANUGV010000010">
    <property type="protein sequence ID" value="MCS0610928.1"/>
    <property type="molecule type" value="Genomic_DNA"/>
</dbReference>